<keyword evidence="3" id="KW-1185">Reference proteome</keyword>
<dbReference type="RefSeq" id="WP_072698212.1">
    <property type="nucleotide sequence ID" value="NZ_JAFBBL010000001.1"/>
</dbReference>
<accession>A0A2X4WX85</accession>
<evidence type="ECO:0000313" key="3">
    <source>
        <dbReference type="Proteomes" id="UP000249091"/>
    </source>
</evidence>
<dbReference type="InterPro" id="IPR052158">
    <property type="entry name" value="INH-QAR"/>
</dbReference>
<evidence type="ECO:0000313" key="2">
    <source>
        <dbReference type="EMBL" id="SQI28724.1"/>
    </source>
</evidence>
<proteinExistence type="predicted"/>
<dbReference type="InterPro" id="IPR029062">
    <property type="entry name" value="Class_I_gatase-like"/>
</dbReference>
<dbReference type="GO" id="GO:0006355">
    <property type="term" value="P:regulation of DNA-templated transcription"/>
    <property type="evidence" value="ECO:0007669"/>
    <property type="project" value="TreeGrafter"/>
</dbReference>
<name>A0A2X4WX85_9NOCA</name>
<reference evidence="2 3" key="1">
    <citation type="submission" date="2018-06" db="EMBL/GenBank/DDBJ databases">
        <authorList>
            <consortium name="Pathogen Informatics"/>
            <person name="Doyle S."/>
        </authorList>
    </citation>
    <scope>NUCLEOTIDE SEQUENCE [LARGE SCALE GENOMIC DNA]</scope>
    <source>
        <strain evidence="2 3">NCTC10994</strain>
    </source>
</reference>
<dbReference type="PANTHER" id="PTHR43130:SF14">
    <property type="entry name" value="DJ-1_PFPI DOMAIN-CONTAINING PROTEIN"/>
    <property type="match status" value="1"/>
</dbReference>
<dbReference type="SUPFAM" id="SSF52317">
    <property type="entry name" value="Class I glutamine amidotransferase-like"/>
    <property type="match status" value="1"/>
</dbReference>
<dbReference type="Pfam" id="PF01965">
    <property type="entry name" value="DJ-1_PfpI"/>
    <property type="match status" value="1"/>
</dbReference>
<evidence type="ECO:0000259" key="1">
    <source>
        <dbReference type="Pfam" id="PF01965"/>
    </source>
</evidence>
<dbReference type="Gene3D" id="3.40.50.880">
    <property type="match status" value="1"/>
</dbReference>
<gene>
    <name evidence="2" type="ORF">NCTC10994_00475</name>
</gene>
<dbReference type="STRING" id="1219011.GCA_001895045_00195"/>
<organism evidence="2 3">
    <name type="scientific">Rhodococcus coprophilus</name>
    <dbReference type="NCBI Taxonomy" id="38310"/>
    <lineage>
        <taxon>Bacteria</taxon>
        <taxon>Bacillati</taxon>
        <taxon>Actinomycetota</taxon>
        <taxon>Actinomycetes</taxon>
        <taxon>Mycobacteriales</taxon>
        <taxon>Nocardiaceae</taxon>
        <taxon>Rhodococcus</taxon>
    </lineage>
</organism>
<dbReference type="KEGG" id="rcr:NCTC10994_00475"/>
<dbReference type="InterPro" id="IPR002818">
    <property type="entry name" value="DJ-1/PfpI"/>
</dbReference>
<sequence length="202" mass="21518">MAATRYGILVYDDVEVLDVFGPFEVFSVAARLSAGSPHGSAGATLVSAYPDRSIVTARGGLRVCTDVSIATAPQFDVLLVPGGVTHIAETDPDLLTWITARASTPIVASVCTGAFLLAAAGVLTDHRVTTHWDDLDELARRFPQLTVLDGPRWVHDRGIYTSAGISAGIDLALHLVSFIDDDLARRVARQMDYRRSGDPGSA</sequence>
<dbReference type="PANTHER" id="PTHR43130">
    <property type="entry name" value="ARAC-FAMILY TRANSCRIPTIONAL REGULATOR"/>
    <property type="match status" value="1"/>
</dbReference>
<dbReference type="Proteomes" id="UP000249091">
    <property type="component" value="Chromosome 1"/>
</dbReference>
<protein>
    <submittedName>
        <fullName evidence="2">AraC family transcriptional regulator</fullName>
    </submittedName>
</protein>
<dbReference type="EMBL" id="LS483468">
    <property type="protein sequence ID" value="SQI28724.1"/>
    <property type="molecule type" value="Genomic_DNA"/>
</dbReference>
<dbReference type="AlphaFoldDB" id="A0A2X4WX85"/>
<feature type="domain" description="DJ-1/PfpI" evidence="1">
    <location>
        <begin position="8"/>
        <end position="176"/>
    </location>
</feature>
<dbReference type="CDD" id="cd03139">
    <property type="entry name" value="GATase1_PfpI_2"/>
    <property type="match status" value="1"/>
</dbReference>